<protein>
    <submittedName>
        <fullName evidence="1">Conjugal transfer protein</fullName>
    </submittedName>
</protein>
<evidence type="ECO:0000313" key="1">
    <source>
        <dbReference type="EMBL" id="SPR06619.1"/>
    </source>
</evidence>
<name>A0A2U3R0B3_ORITS</name>
<gene>
    <name evidence="1" type="primary">TrbL</name>
    <name evidence="1" type="synonym">VirB6|trbG</name>
    <name evidence="1" type="synonym">virB9</name>
    <name evidence="1" type="ORF">KATO_00955</name>
</gene>
<proteinExistence type="predicted"/>
<dbReference type="Proteomes" id="UP000244992">
    <property type="component" value="Chromosome I"/>
</dbReference>
<dbReference type="EMBL" id="LS398550">
    <property type="protein sequence ID" value="SPR06619.1"/>
    <property type="molecule type" value="Genomic_DNA"/>
</dbReference>
<evidence type="ECO:0000313" key="2">
    <source>
        <dbReference type="Proteomes" id="UP000244992"/>
    </source>
</evidence>
<organism evidence="1 2">
    <name type="scientific">Orientia tsutsugamushi</name>
    <name type="common">Rickettsia tsutsugamushi</name>
    <dbReference type="NCBI Taxonomy" id="784"/>
    <lineage>
        <taxon>Bacteria</taxon>
        <taxon>Pseudomonadati</taxon>
        <taxon>Pseudomonadota</taxon>
        <taxon>Alphaproteobacteria</taxon>
        <taxon>Rickettsiales</taxon>
        <taxon>Rickettsiaceae</taxon>
        <taxon>Rickettsieae</taxon>
        <taxon>Orientia</taxon>
    </lineage>
</organism>
<accession>A0A2U3R0B3</accession>
<dbReference type="RefSeq" id="WP_230594930.1">
    <property type="nucleotide sequence ID" value="NZ_LS398550.1"/>
</dbReference>
<reference evidence="2" key="1">
    <citation type="submission" date="2018-03" db="EMBL/GenBank/DDBJ databases">
        <authorList>
            <person name="Batty M. E."/>
            <person name="Batty M E."/>
        </authorList>
    </citation>
    <scope>NUCLEOTIDE SEQUENCE [LARGE SCALE GENOMIC DNA]</scope>
</reference>
<sequence length="51" mass="5840">MDLTVISITIMLVSYFLYESGKTKESIAFSENRELREEISGVEQVVDLRAK</sequence>
<dbReference type="AlphaFoldDB" id="A0A2U3R0B3"/>